<keyword evidence="5" id="KW-1185">Reference proteome</keyword>
<protein>
    <submittedName>
        <fullName evidence="4">MGMT family protein</fullName>
    </submittedName>
</protein>
<dbReference type="RefSeq" id="WP_248209359.1">
    <property type="nucleotide sequence ID" value="NZ_JALNMH010000009.1"/>
</dbReference>
<sequence length="119" mass="12965">MSELSAADERSQRILAVVRAIPAGQVMAYGEVARAAGYPRGARLVARALGEVADPGLPWHRVLRADRRIAFPSGSRGFAEQRRRLRAEGLQVDAGGRVRLPERPAGEDPRADLDRALWG</sequence>
<reference evidence="4" key="1">
    <citation type="submission" date="2022-04" db="EMBL/GenBank/DDBJ databases">
        <title>Lysobacter sp. CAU 1642 isolated from sea sand.</title>
        <authorList>
            <person name="Kim W."/>
        </authorList>
    </citation>
    <scope>NUCLEOTIDE SEQUENCE</scope>
    <source>
        <strain evidence="4">CAU 1642</strain>
    </source>
</reference>
<keyword evidence="1" id="KW-0227">DNA damage</keyword>
<dbReference type="PANTHER" id="PTHR42942:SF1">
    <property type="entry name" value="ALKYLTRANSFERASE-LIKE PROTEIN 1"/>
    <property type="match status" value="1"/>
</dbReference>
<name>A0ABT0GJV0_9GAMM</name>
<dbReference type="InterPro" id="IPR052520">
    <property type="entry name" value="ATL_DNA_repair"/>
</dbReference>
<dbReference type="InterPro" id="IPR036388">
    <property type="entry name" value="WH-like_DNA-bd_sf"/>
</dbReference>
<dbReference type="EMBL" id="JALNMH010000009">
    <property type="protein sequence ID" value="MCK7594312.1"/>
    <property type="molecule type" value="Genomic_DNA"/>
</dbReference>
<evidence type="ECO:0000313" key="5">
    <source>
        <dbReference type="Proteomes" id="UP001431449"/>
    </source>
</evidence>
<evidence type="ECO:0000313" key="4">
    <source>
        <dbReference type="EMBL" id="MCK7594312.1"/>
    </source>
</evidence>
<dbReference type="InterPro" id="IPR014048">
    <property type="entry name" value="MethylDNA_cys_MeTrfase_DNA-bd"/>
</dbReference>
<dbReference type="PANTHER" id="PTHR42942">
    <property type="entry name" value="6-O-METHYLGUANINE DNA METHYLTRANSFERASE"/>
    <property type="match status" value="1"/>
</dbReference>
<gene>
    <name evidence="4" type="ORF">M0G41_11610</name>
</gene>
<accession>A0ABT0GJV0</accession>
<dbReference type="SUPFAM" id="SSF46767">
    <property type="entry name" value="Methylated DNA-protein cysteine methyltransferase, C-terminal domain"/>
    <property type="match status" value="1"/>
</dbReference>
<dbReference type="Gene3D" id="1.10.10.10">
    <property type="entry name" value="Winged helix-like DNA-binding domain superfamily/Winged helix DNA-binding domain"/>
    <property type="match status" value="1"/>
</dbReference>
<organism evidence="4 5">
    <name type="scientific">Pseudomarimonas salicorniae</name>
    <dbReference type="NCBI Taxonomy" id="2933270"/>
    <lineage>
        <taxon>Bacteria</taxon>
        <taxon>Pseudomonadati</taxon>
        <taxon>Pseudomonadota</taxon>
        <taxon>Gammaproteobacteria</taxon>
        <taxon>Lysobacterales</taxon>
        <taxon>Lysobacteraceae</taxon>
        <taxon>Pseudomarimonas</taxon>
    </lineage>
</organism>
<dbReference type="InterPro" id="IPR036217">
    <property type="entry name" value="MethylDNA_cys_MeTrfase_DNAb"/>
</dbReference>
<dbReference type="CDD" id="cd06445">
    <property type="entry name" value="ATase"/>
    <property type="match status" value="1"/>
</dbReference>
<dbReference type="Proteomes" id="UP001431449">
    <property type="component" value="Unassembled WGS sequence"/>
</dbReference>
<feature type="compositionally biased region" description="Basic and acidic residues" evidence="2">
    <location>
        <begin position="99"/>
        <end position="119"/>
    </location>
</feature>
<evidence type="ECO:0000259" key="3">
    <source>
        <dbReference type="Pfam" id="PF01035"/>
    </source>
</evidence>
<comment type="caution">
    <text evidence="4">The sequence shown here is derived from an EMBL/GenBank/DDBJ whole genome shotgun (WGS) entry which is preliminary data.</text>
</comment>
<evidence type="ECO:0000256" key="2">
    <source>
        <dbReference type="SAM" id="MobiDB-lite"/>
    </source>
</evidence>
<evidence type="ECO:0000256" key="1">
    <source>
        <dbReference type="ARBA" id="ARBA00022763"/>
    </source>
</evidence>
<feature type="region of interest" description="Disordered" evidence="2">
    <location>
        <begin position="96"/>
        <end position="119"/>
    </location>
</feature>
<proteinExistence type="predicted"/>
<dbReference type="Pfam" id="PF01035">
    <property type="entry name" value="DNA_binding_1"/>
    <property type="match status" value="1"/>
</dbReference>
<feature type="domain" description="Methylated-DNA-[protein]-cysteine S-methyltransferase DNA binding" evidence="3">
    <location>
        <begin position="11"/>
        <end position="89"/>
    </location>
</feature>